<dbReference type="PROSITE" id="PS51449">
    <property type="entry name" value="MTTASE_N"/>
    <property type="match status" value="1"/>
</dbReference>
<dbReference type="GO" id="GO:0051539">
    <property type="term" value="F:4 iron, 4 sulfur cluster binding"/>
    <property type="evidence" value="ECO:0007669"/>
    <property type="project" value="UniProtKB-UniRule"/>
</dbReference>
<feature type="domain" description="Radical SAM core" evidence="11">
    <location>
        <begin position="182"/>
        <end position="413"/>
    </location>
</feature>
<dbReference type="PROSITE" id="PS01278">
    <property type="entry name" value="MTTASE_RADICAL"/>
    <property type="match status" value="1"/>
</dbReference>
<dbReference type="EMBL" id="JABEND010000001">
    <property type="protein sequence ID" value="NNG34394.1"/>
    <property type="molecule type" value="Genomic_DNA"/>
</dbReference>
<evidence type="ECO:0000259" key="11">
    <source>
        <dbReference type="PROSITE" id="PS51918"/>
    </source>
</evidence>
<organism evidence="12 13">
    <name type="scientific">Nakamurella aerolata</name>
    <dbReference type="NCBI Taxonomy" id="1656892"/>
    <lineage>
        <taxon>Bacteria</taxon>
        <taxon>Bacillati</taxon>
        <taxon>Actinomycetota</taxon>
        <taxon>Actinomycetes</taxon>
        <taxon>Nakamurellales</taxon>
        <taxon>Nakamurellaceae</taxon>
        <taxon>Nakamurella</taxon>
    </lineage>
</organism>
<dbReference type="SFLD" id="SFLDS00029">
    <property type="entry name" value="Radical_SAM"/>
    <property type="match status" value="1"/>
</dbReference>
<dbReference type="SFLD" id="SFLDG01061">
    <property type="entry name" value="methylthiotransferase"/>
    <property type="match status" value="1"/>
</dbReference>
<reference evidence="12 13" key="1">
    <citation type="submission" date="2020-05" db="EMBL/GenBank/DDBJ databases">
        <title>Nakamurella sp. DB0629 isolated from air conditioner.</title>
        <authorList>
            <person name="Kim D.H."/>
            <person name="Kim D.-U."/>
        </authorList>
    </citation>
    <scope>NUCLEOTIDE SEQUENCE [LARGE SCALE GENOMIC DNA]</scope>
    <source>
        <strain evidence="12 13">DB0629</strain>
    </source>
</reference>
<evidence type="ECO:0000256" key="8">
    <source>
        <dbReference type="HAMAP-Rule" id="MF_01865"/>
    </source>
</evidence>
<evidence type="ECO:0000256" key="7">
    <source>
        <dbReference type="ARBA" id="ARBA00023014"/>
    </source>
</evidence>
<feature type="binding site" evidence="8">
    <location>
        <position position="203"/>
    </location>
    <ligand>
        <name>[4Fe-4S] cluster</name>
        <dbReference type="ChEBI" id="CHEBI:49883"/>
        <label>2</label>
        <note>4Fe-4S-S-AdoMet</note>
    </ligand>
</feature>
<feature type="binding site" evidence="8">
    <location>
        <position position="58"/>
    </location>
    <ligand>
        <name>[4Fe-4S] cluster</name>
        <dbReference type="ChEBI" id="CHEBI:49883"/>
        <label>1</label>
    </ligand>
</feature>
<sequence>MSNAPTVSIVTLGCARNDVDSSEIAGRLAAGGYRLLDEPDTAANAPEEPADVVVVNTCAFVASAKKDSIDTLLAAADSGSKVVAVGCLAERYGAELAQALPEADAVLGFDAYPELGALLGDVLDGHRPAAHTPQDRRTLLPITPVARPDAAQSVSVPGHAHTASAAAPGGLAAGPQLVRKLLHAGPVAPLKIASGCDRRCTFCAIPSFRGSFVSRHPDEVVAEAQWLAGQGVREIVLVSENSTSYGKDLPGRDQLETLLTRLAAVPGIVRVRLSYLQPAETKPSLLQAISATTGVADYFDMSFQHASEPVLRRMRRFGSVAGFLDLTRRIRAAAPEAGIRSNVIVGFPGETERDVQALEEFLIGARMDAVGVFGYSDEDGTAALELPDKVDEDEIAARVERITALADELAAQRAEDRVDTEIVVLVDDVTPDSESGSTDGTVVGRGEHQAPEVDGTTTLTGADGIELGDLVLARVVGTDGIDLIAEPLRVLPRPEPADPDVLRPKASAPAAEATGS</sequence>
<dbReference type="Pfam" id="PF00919">
    <property type="entry name" value="UPF0004"/>
    <property type="match status" value="1"/>
</dbReference>
<dbReference type="GO" id="GO:0035600">
    <property type="term" value="P:tRNA methylthiolation"/>
    <property type="evidence" value="ECO:0007669"/>
    <property type="project" value="UniProtKB-ARBA"/>
</dbReference>
<dbReference type="InterPro" id="IPR020612">
    <property type="entry name" value="Methylthiotransferase_CS"/>
</dbReference>
<dbReference type="Gene3D" id="3.80.30.20">
    <property type="entry name" value="tm_1862 like domain"/>
    <property type="match status" value="1"/>
</dbReference>
<evidence type="ECO:0000259" key="10">
    <source>
        <dbReference type="PROSITE" id="PS51449"/>
    </source>
</evidence>
<keyword evidence="6 8" id="KW-0408">Iron</keyword>
<dbReference type="GO" id="GO:0005829">
    <property type="term" value="C:cytosol"/>
    <property type="evidence" value="ECO:0007669"/>
    <property type="project" value="TreeGrafter"/>
</dbReference>
<dbReference type="Gene3D" id="2.40.50.140">
    <property type="entry name" value="Nucleic acid-binding proteins"/>
    <property type="match status" value="1"/>
</dbReference>
<keyword evidence="2 8" id="KW-0963">Cytoplasm</keyword>
<comment type="caution">
    <text evidence="12">The sequence shown here is derived from an EMBL/GenBank/DDBJ whole genome shotgun (WGS) entry which is preliminary data.</text>
</comment>
<comment type="subcellular location">
    <subcellularLocation>
        <location evidence="8">Cytoplasm</location>
    </subcellularLocation>
</comment>
<dbReference type="InterPro" id="IPR023404">
    <property type="entry name" value="rSAM_horseshoe"/>
</dbReference>
<feature type="binding site" evidence="8">
    <location>
        <position position="200"/>
    </location>
    <ligand>
        <name>[4Fe-4S] cluster</name>
        <dbReference type="ChEBI" id="CHEBI:49883"/>
        <label>2</label>
        <note>4Fe-4S-S-AdoMet</note>
    </ligand>
</feature>
<dbReference type="Gene3D" id="3.40.50.12160">
    <property type="entry name" value="Methylthiotransferase, N-terminal domain"/>
    <property type="match status" value="1"/>
</dbReference>
<dbReference type="HAMAP" id="MF_01865">
    <property type="entry name" value="MTTase_RimO"/>
    <property type="match status" value="1"/>
</dbReference>
<dbReference type="SMART" id="SM00729">
    <property type="entry name" value="Elp3"/>
    <property type="match status" value="1"/>
</dbReference>
<dbReference type="SUPFAM" id="SSF102114">
    <property type="entry name" value="Radical SAM enzymes"/>
    <property type="match status" value="1"/>
</dbReference>
<keyword evidence="7 8" id="KW-0411">Iron-sulfur</keyword>
<evidence type="ECO:0000256" key="2">
    <source>
        <dbReference type="ARBA" id="ARBA00022490"/>
    </source>
</evidence>
<keyword evidence="13" id="KW-1185">Reference proteome</keyword>
<feature type="region of interest" description="Disordered" evidence="9">
    <location>
        <begin position="430"/>
        <end position="460"/>
    </location>
</feature>
<feature type="region of interest" description="Disordered" evidence="9">
    <location>
        <begin position="489"/>
        <end position="516"/>
    </location>
</feature>
<gene>
    <name evidence="8 12" type="primary">rimO</name>
    <name evidence="12" type="ORF">HKD39_01390</name>
</gene>
<evidence type="ECO:0000256" key="6">
    <source>
        <dbReference type="ARBA" id="ARBA00023004"/>
    </source>
</evidence>
<dbReference type="InterPro" id="IPR038135">
    <property type="entry name" value="Methylthiotransferase_N_sf"/>
</dbReference>
<dbReference type="InterPro" id="IPR013848">
    <property type="entry name" value="Methylthiotransferase_N"/>
</dbReference>
<dbReference type="RefSeq" id="WP_171198037.1">
    <property type="nucleotide sequence ID" value="NZ_JABEND010000001.1"/>
</dbReference>
<feature type="binding site" evidence="8">
    <location>
        <position position="14"/>
    </location>
    <ligand>
        <name>[4Fe-4S] cluster</name>
        <dbReference type="ChEBI" id="CHEBI:49883"/>
        <label>1</label>
    </ligand>
</feature>
<dbReference type="FunFam" id="3.80.30.20:FF:000001">
    <property type="entry name" value="tRNA-2-methylthio-N(6)-dimethylallyladenosine synthase 2"/>
    <property type="match status" value="1"/>
</dbReference>
<dbReference type="InterPro" id="IPR006638">
    <property type="entry name" value="Elp3/MiaA/NifB-like_rSAM"/>
</dbReference>
<comment type="similarity">
    <text evidence="8">Belongs to the methylthiotransferase family. RimO subfamily.</text>
</comment>
<evidence type="ECO:0000256" key="4">
    <source>
        <dbReference type="ARBA" id="ARBA00022691"/>
    </source>
</evidence>
<protein>
    <recommendedName>
        <fullName evidence="8">Ribosomal protein uS12 methylthiotransferase RimO</fullName>
        <shortName evidence="8">uS12 MTTase</shortName>
        <shortName evidence="8">uS12 methylthiotransferase</shortName>
        <ecNumber evidence="8">2.8.4.4</ecNumber>
    </recommendedName>
    <alternativeName>
        <fullName evidence="8">Ribosomal protein uS12 (aspartate-C(3))-methylthiotransferase</fullName>
    </alternativeName>
    <alternativeName>
        <fullName evidence="8">Ribosome maturation factor RimO</fullName>
    </alternativeName>
</protein>
<dbReference type="SFLD" id="SFLDG01082">
    <property type="entry name" value="B12-binding_domain_containing"/>
    <property type="match status" value="1"/>
</dbReference>
<dbReference type="Pfam" id="PF04055">
    <property type="entry name" value="Radical_SAM"/>
    <property type="match status" value="1"/>
</dbReference>
<evidence type="ECO:0000256" key="3">
    <source>
        <dbReference type="ARBA" id="ARBA00022679"/>
    </source>
</evidence>
<evidence type="ECO:0000313" key="12">
    <source>
        <dbReference type="EMBL" id="NNG34394.1"/>
    </source>
</evidence>
<dbReference type="CDD" id="cd01335">
    <property type="entry name" value="Radical_SAM"/>
    <property type="match status" value="1"/>
</dbReference>
<name>A0A849A004_9ACTN</name>
<dbReference type="InterPro" id="IPR007197">
    <property type="entry name" value="rSAM"/>
</dbReference>
<keyword evidence="3 8" id="KW-0808">Transferase</keyword>
<dbReference type="NCBIfam" id="TIGR01125">
    <property type="entry name" value="30S ribosomal protein S12 methylthiotransferase RimO"/>
    <property type="match status" value="1"/>
</dbReference>
<dbReference type="PANTHER" id="PTHR43837">
    <property type="entry name" value="RIBOSOMAL PROTEIN S12 METHYLTHIOTRANSFERASE RIMO"/>
    <property type="match status" value="1"/>
</dbReference>
<dbReference type="Proteomes" id="UP000562984">
    <property type="component" value="Unassembled WGS sequence"/>
</dbReference>
<dbReference type="InterPro" id="IPR005840">
    <property type="entry name" value="Ribosomal_uS12_MeSTrfase_RimO"/>
</dbReference>
<evidence type="ECO:0000313" key="13">
    <source>
        <dbReference type="Proteomes" id="UP000562984"/>
    </source>
</evidence>
<comment type="function">
    <text evidence="8">Catalyzes the methylthiolation of an aspartic acid residue of ribosomal protein uS12.</text>
</comment>
<dbReference type="PANTHER" id="PTHR43837:SF1">
    <property type="entry name" value="RIBOSOMAL PROTEIN US12 METHYLTHIOTRANSFERASE RIMO"/>
    <property type="match status" value="1"/>
</dbReference>
<evidence type="ECO:0000256" key="9">
    <source>
        <dbReference type="SAM" id="MobiDB-lite"/>
    </source>
</evidence>
<keyword evidence="12" id="KW-0689">Ribosomal protein</keyword>
<feature type="binding site" evidence="8">
    <location>
        <position position="87"/>
    </location>
    <ligand>
        <name>[4Fe-4S] cluster</name>
        <dbReference type="ChEBI" id="CHEBI:49883"/>
        <label>1</label>
    </ligand>
</feature>
<proteinExistence type="inferred from homology"/>
<dbReference type="InterPro" id="IPR012340">
    <property type="entry name" value="NA-bd_OB-fold"/>
</dbReference>
<dbReference type="GO" id="GO:0005840">
    <property type="term" value="C:ribosome"/>
    <property type="evidence" value="ECO:0007669"/>
    <property type="project" value="UniProtKB-KW"/>
</dbReference>
<dbReference type="InterPro" id="IPR005839">
    <property type="entry name" value="Methylthiotransferase"/>
</dbReference>
<dbReference type="GO" id="GO:0046872">
    <property type="term" value="F:metal ion binding"/>
    <property type="evidence" value="ECO:0007669"/>
    <property type="project" value="UniProtKB-KW"/>
</dbReference>
<comment type="catalytic activity">
    <reaction evidence="8">
        <text>L-aspartate(89)-[ribosomal protein uS12]-hydrogen + (sulfur carrier)-SH + AH2 + 2 S-adenosyl-L-methionine = 3-methylsulfanyl-L-aspartate(89)-[ribosomal protein uS12]-hydrogen + (sulfur carrier)-H + 5'-deoxyadenosine + L-methionine + A + S-adenosyl-L-homocysteine + 2 H(+)</text>
        <dbReference type="Rhea" id="RHEA:37087"/>
        <dbReference type="Rhea" id="RHEA-COMP:10460"/>
        <dbReference type="Rhea" id="RHEA-COMP:10461"/>
        <dbReference type="Rhea" id="RHEA-COMP:14737"/>
        <dbReference type="Rhea" id="RHEA-COMP:14739"/>
        <dbReference type="ChEBI" id="CHEBI:13193"/>
        <dbReference type="ChEBI" id="CHEBI:15378"/>
        <dbReference type="ChEBI" id="CHEBI:17319"/>
        <dbReference type="ChEBI" id="CHEBI:17499"/>
        <dbReference type="ChEBI" id="CHEBI:29917"/>
        <dbReference type="ChEBI" id="CHEBI:29961"/>
        <dbReference type="ChEBI" id="CHEBI:57844"/>
        <dbReference type="ChEBI" id="CHEBI:57856"/>
        <dbReference type="ChEBI" id="CHEBI:59789"/>
        <dbReference type="ChEBI" id="CHEBI:64428"/>
        <dbReference type="ChEBI" id="CHEBI:73599"/>
        <dbReference type="EC" id="2.8.4.4"/>
    </reaction>
</comment>
<comment type="cofactor">
    <cofactor evidence="8">
        <name>[4Fe-4S] cluster</name>
        <dbReference type="ChEBI" id="CHEBI:49883"/>
    </cofactor>
    <text evidence="8">Binds 2 [4Fe-4S] clusters. One cluster is coordinated with 3 cysteines and an exchangeable S-adenosyl-L-methionine.</text>
</comment>
<dbReference type="AlphaFoldDB" id="A0A849A004"/>
<accession>A0A849A004</accession>
<feature type="domain" description="MTTase N-terminal" evidence="10">
    <location>
        <begin position="5"/>
        <end position="124"/>
    </location>
</feature>
<dbReference type="SFLD" id="SFLDF00274">
    <property type="entry name" value="ribosomal_protein_S12_methylth"/>
    <property type="match status" value="1"/>
</dbReference>
<evidence type="ECO:0000256" key="1">
    <source>
        <dbReference type="ARBA" id="ARBA00022485"/>
    </source>
</evidence>
<dbReference type="InterPro" id="IPR002792">
    <property type="entry name" value="TRAM_dom"/>
</dbReference>
<dbReference type="GO" id="GO:0035599">
    <property type="term" value="F:aspartic acid methylthiotransferase activity"/>
    <property type="evidence" value="ECO:0007669"/>
    <property type="project" value="TreeGrafter"/>
</dbReference>
<dbReference type="Pfam" id="PF18693">
    <property type="entry name" value="TRAM_2"/>
    <property type="match status" value="1"/>
</dbReference>
<keyword evidence="5 8" id="KW-0479">Metal-binding</keyword>
<feature type="binding site" evidence="8">
    <location>
        <position position="196"/>
    </location>
    <ligand>
        <name>[4Fe-4S] cluster</name>
        <dbReference type="ChEBI" id="CHEBI:49883"/>
        <label>2</label>
        <note>4Fe-4S-S-AdoMet</note>
    </ligand>
</feature>
<dbReference type="PROSITE" id="PS51918">
    <property type="entry name" value="RADICAL_SAM"/>
    <property type="match status" value="1"/>
</dbReference>
<dbReference type="GO" id="GO:0103039">
    <property type="term" value="F:protein methylthiotransferase activity"/>
    <property type="evidence" value="ECO:0007669"/>
    <property type="project" value="UniProtKB-EC"/>
</dbReference>
<keyword evidence="1 8" id="KW-0004">4Fe-4S</keyword>
<dbReference type="EC" id="2.8.4.4" evidence="8"/>
<keyword evidence="12" id="KW-0687">Ribonucleoprotein</keyword>
<keyword evidence="4 8" id="KW-0949">S-adenosyl-L-methionine</keyword>
<dbReference type="InterPro" id="IPR058240">
    <property type="entry name" value="rSAM_sf"/>
</dbReference>
<evidence type="ECO:0000256" key="5">
    <source>
        <dbReference type="ARBA" id="ARBA00022723"/>
    </source>
</evidence>